<dbReference type="Proteomes" id="UP000287651">
    <property type="component" value="Unassembled WGS sequence"/>
</dbReference>
<name>A0A426YCC1_ENSVE</name>
<keyword evidence="2" id="KW-1133">Transmembrane helix</keyword>
<feature type="region of interest" description="Disordered" evidence="1">
    <location>
        <begin position="1"/>
        <end position="76"/>
    </location>
</feature>
<organism evidence="3 4">
    <name type="scientific">Ensete ventricosum</name>
    <name type="common">Abyssinian banana</name>
    <name type="synonym">Musa ensete</name>
    <dbReference type="NCBI Taxonomy" id="4639"/>
    <lineage>
        <taxon>Eukaryota</taxon>
        <taxon>Viridiplantae</taxon>
        <taxon>Streptophyta</taxon>
        <taxon>Embryophyta</taxon>
        <taxon>Tracheophyta</taxon>
        <taxon>Spermatophyta</taxon>
        <taxon>Magnoliopsida</taxon>
        <taxon>Liliopsida</taxon>
        <taxon>Zingiberales</taxon>
        <taxon>Musaceae</taxon>
        <taxon>Ensete</taxon>
    </lineage>
</organism>
<evidence type="ECO:0000256" key="2">
    <source>
        <dbReference type="SAM" id="Phobius"/>
    </source>
</evidence>
<gene>
    <name evidence="3" type="ORF">B296_00030691</name>
</gene>
<evidence type="ECO:0000256" key="1">
    <source>
        <dbReference type="SAM" id="MobiDB-lite"/>
    </source>
</evidence>
<feature type="compositionally biased region" description="Low complexity" evidence="1">
    <location>
        <begin position="1"/>
        <end position="27"/>
    </location>
</feature>
<reference evidence="3 4" key="1">
    <citation type="journal article" date="2014" name="Agronomy (Basel)">
        <title>A Draft Genome Sequence for Ensete ventricosum, the Drought-Tolerant Tree Against Hunger.</title>
        <authorList>
            <person name="Harrison J."/>
            <person name="Moore K.A."/>
            <person name="Paszkiewicz K."/>
            <person name="Jones T."/>
            <person name="Grant M."/>
            <person name="Ambacheew D."/>
            <person name="Muzemil S."/>
            <person name="Studholme D.J."/>
        </authorList>
    </citation>
    <scope>NUCLEOTIDE SEQUENCE [LARGE SCALE GENOMIC DNA]</scope>
</reference>
<dbReference type="AlphaFoldDB" id="A0A426YCC1"/>
<dbReference type="EMBL" id="AMZH03013379">
    <property type="protein sequence ID" value="RRT49381.1"/>
    <property type="molecule type" value="Genomic_DNA"/>
</dbReference>
<accession>A0A426YCC1</accession>
<feature type="compositionally biased region" description="Basic residues" evidence="1">
    <location>
        <begin position="49"/>
        <end position="66"/>
    </location>
</feature>
<evidence type="ECO:0000313" key="3">
    <source>
        <dbReference type="EMBL" id="RRT49381.1"/>
    </source>
</evidence>
<proteinExistence type="predicted"/>
<comment type="caution">
    <text evidence="3">The sequence shown here is derived from an EMBL/GenBank/DDBJ whole genome shotgun (WGS) entry which is preliminary data.</text>
</comment>
<keyword evidence="2" id="KW-0812">Transmembrane</keyword>
<evidence type="ECO:0000313" key="4">
    <source>
        <dbReference type="Proteomes" id="UP000287651"/>
    </source>
</evidence>
<sequence>MVSSSSSSSSSDSSHSSDSSVSDSSSSSRRRDRRRRHRRSGERGDLKVRKDHRSRGKRRRKSRHPSPSHSPSSYSGDYRRVASFIFYLLLVDLGLGFWSGRASRARPQISQSVGLILGHRKFLYANISFFLVDLDVQMHQIQNTPFEIKEGD</sequence>
<feature type="transmembrane region" description="Helical" evidence="2">
    <location>
        <begin position="81"/>
        <end position="98"/>
    </location>
</feature>
<keyword evidence="2" id="KW-0472">Membrane</keyword>
<protein>
    <submittedName>
        <fullName evidence="3">Uncharacterized protein</fullName>
    </submittedName>
</protein>
<feature type="compositionally biased region" description="Basic residues" evidence="1">
    <location>
        <begin position="28"/>
        <end position="40"/>
    </location>
</feature>
<feature type="compositionally biased region" description="Low complexity" evidence="1">
    <location>
        <begin position="67"/>
        <end position="76"/>
    </location>
</feature>